<keyword evidence="2" id="KW-0645">Protease</keyword>
<dbReference type="InterPro" id="IPR045175">
    <property type="entry name" value="M28_fam"/>
</dbReference>
<evidence type="ECO:0000256" key="2">
    <source>
        <dbReference type="ARBA" id="ARBA00022670"/>
    </source>
</evidence>
<evidence type="ECO:0000256" key="4">
    <source>
        <dbReference type="ARBA" id="ARBA00022729"/>
    </source>
</evidence>
<keyword evidence="6" id="KW-0862">Zinc</keyword>
<dbReference type="SUPFAM" id="SSF52025">
    <property type="entry name" value="PA domain"/>
    <property type="match status" value="1"/>
</dbReference>
<dbReference type="KEGG" id="pfer:IRI77_21235"/>
<dbReference type="GO" id="GO:0008235">
    <property type="term" value="F:metalloexopeptidase activity"/>
    <property type="evidence" value="ECO:0007669"/>
    <property type="project" value="InterPro"/>
</dbReference>
<proteinExistence type="predicted"/>
<keyword evidence="3" id="KW-0479">Metal-binding</keyword>
<protein>
    <submittedName>
        <fullName evidence="8">M28 family peptidase</fullName>
    </submittedName>
</protein>
<evidence type="ECO:0000256" key="3">
    <source>
        <dbReference type="ARBA" id="ARBA00022723"/>
    </source>
</evidence>
<dbReference type="SUPFAM" id="SSF53187">
    <property type="entry name" value="Zn-dependent exopeptidases"/>
    <property type="match status" value="1"/>
</dbReference>
<sequence length="524" mass="56490">MKSSILLLAAAATLSAQIDRIEGERIRPHVKFLSSDLLEGRGVGARGGQLAAEYIAAQFAAAGLKPGGENGTYFQRVPLRSVEVEPGGALTATAGGKSISFKWLDDFVATSHTQEPTGQFDAEAVFVGHGIVAPEYQWDDYKGVDVKGKVVVLFTNEPPSTDANFFKGKALTYYGRWTYKYEEAARQGAVAAIIIHTTPTASYGWQVLRANGRAQPQVRRAAGEPALTLAAWVTTDAGAQLLGLAGRTVEEMLQASDKRGFKAMPLGKIHVAGKFNFKLQDIETVNVAGVVPGSDPKLSSEAVLYSAHWDHLGIGQPVNGDPIYNGAIDNATGCGLLIEMARAWSSMEPKPLRSGWFVAVAAEESGLLGSRYFADHPMLPAAQIAANLNFDSFSPYGRVKDAIMTGADRTSFFALVQSVAERHRLSIKPDGHPESGGYYRSDHYSFARVGIPAFSINMGGEYEGRPSDYAAQKAKEEGSTYHQPSDEYKASWDFSGMEQFARFGLALGIEIGNLEKIPPRVDAK</sequence>
<dbReference type="AlphaFoldDB" id="A0A7S7NKJ9"/>
<evidence type="ECO:0000259" key="7">
    <source>
        <dbReference type="Pfam" id="PF04389"/>
    </source>
</evidence>
<dbReference type="Gene3D" id="3.50.30.30">
    <property type="match status" value="1"/>
</dbReference>
<evidence type="ECO:0000256" key="6">
    <source>
        <dbReference type="ARBA" id="ARBA00022833"/>
    </source>
</evidence>
<dbReference type="PANTHER" id="PTHR12147:SF56">
    <property type="entry name" value="AMINOPEPTIDASE YDR415C-RELATED"/>
    <property type="match status" value="1"/>
</dbReference>
<reference evidence="8 9" key="1">
    <citation type="submission" date="2020-10" db="EMBL/GenBank/DDBJ databases">
        <title>Complete genome sequence of Paludibaculum fermentans P105T, a facultatively anaerobic acidobacterium capable of dissimilatory Fe(III) reduction.</title>
        <authorList>
            <person name="Dedysh S.N."/>
            <person name="Beletsky A.V."/>
            <person name="Kulichevskaya I.S."/>
            <person name="Mardanov A.V."/>
            <person name="Ravin N.V."/>
        </authorList>
    </citation>
    <scope>NUCLEOTIDE SEQUENCE [LARGE SCALE GENOMIC DNA]</scope>
    <source>
        <strain evidence="8 9">P105</strain>
    </source>
</reference>
<keyword evidence="9" id="KW-1185">Reference proteome</keyword>
<keyword evidence="5" id="KW-0378">Hydrolase</keyword>
<keyword evidence="1" id="KW-0031">Aminopeptidase</keyword>
<dbReference type="PANTHER" id="PTHR12147">
    <property type="entry name" value="METALLOPEPTIDASE M28 FAMILY MEMBER"/>
    <property type="match status" value="1"/>
</dbReference>
<dbReference type="Proteomes" id="UP000593892">
    <property type="component" value="Chromosome"/>
</dbReference>
<evidence type="ECO:0000313" key="9">
    <source>
        <dbReference type="Proteomes" id="UP000593892"/>
    </source>
</evidence>
<organism evidence="8 9">
    <name type="scientific">Paludibaculum fermentans</name>
    <dbReference type="NCBI Taxonomy" id="1473598"/>
    <lineage>
        <taxon>Bacteria</taxon>
        <taxon>Pseudomonadati</taxon>
        <taxon>Acidobacteriota</taxon>
        <taxon>Terriglobia</taxon>
        <taxon>Bryobacterales</taxon>
        <taxon>Bryobacteraceae</taxon>
        <taxon>Paludibaculum</taxon>
    </lineage>
</organism>
<dbReference type="GO" id="GO:0006508">
    <property type="term" value="P:proteolysis"/>
    <property type="evidence" value="ECO:0007669"/>
    <property type="project" value="UniProtKB-KW"/>
</dbReference>
<keyword evidence="4" id="KW-0732">Signal</keyword>
<evidence type="ECO:0000256" key="1">
    <source>
        <dbReference type="ARBA" id="ARBA00022438"/>
    </source>
</evidence>
<dbReference type="Gene3D" id="3.40.630.10">
    <property type="entry name" value="Zn peptidases"/>
    <property type="match status" value="1"/>
</dbReference>
<evidence type="ECO:0000313" key="8">
    <source>
        <dbReference type="EMBL" id="QOY85348.1"/>
    </source>
</evidence>
<dbReference type="InterPro" id="IPR046450">
    <property type="entry name" value="PA_dom_sf"/>
</dbReference>
<dbReference type="InterPro" id="IPR007484">
    <property type="entry name" value="Peptidase_M28"/>
</dbReference>
<dbReference type="GO" id="GO:0046872">
    <property type="term" value="F:metal ion binding"/>
    <property type="evidence" value="ECO:0007669"/>
    <property type="project" value="UniProtKB-KW"/>
</dbReference>
<dbReference type="EMBL" id="CP063849">
    <property type="protein sequence ID" value="QOY85348.1"/>
    <property type="molecule type" value="Genomic_DNA"/>
</dbReference>
<feature type="domain" description="Peptidase M28" evidence="7">
    <location>
        <begin position="286"/>
        <end position="492"/>
    </location>
</feature>
<name>A0A7S7NKJ9_PALFE</name>
<dbReference type="Pfam" id="PF04389">
    <property type="entry name" value="Peptidase_M28"/>
    <property type="match status" value="1"/>
</dbReference>
<gene>
    <name evidence="8" type="ORF">IRI77_21235</name>
</gene>
<dbReference type="GO" id="GO:0004177">
    <property type="term" value="F:aminopeptidase activity"/>
    <property type="evidence" value="ECO:0007669"/>
    <property type="project" value="UniProtKB-KW"/>
</dbReference>
<accession>A0A7S7NKJ9</accession>
<evidence type="ECO:0000256" key="5">
    <source>
        <dbReference type="ARBA" id="ARBA00022801"/>
    </source>
</evidence>
<dbReference type="RefSeq" id="WP_194447018.1">
    <property type="nucleotide sequence ID" value="NZ_CP063849.1"/>
</dbReference>